<dbReference type="PANTHER" id="PTHR19879">
    <property type="entry name" value="TRANSCRIPTION INITIATION FACTOR TFIID"/>
    <property type="match status" value="1"/>
</dbReference>
<feature type="repeat" description="WD" evidence="1">
    <location>
        <begin position="440"/>
        <end position="481"/>
    </location>
</feature>
<proteinExistence type="predicted"/>
<feature type="repeat" description="WD" evidence="1">
    <location>
        <begin position="482"/>
        <end position="513"/>
    </location>
</feature>
<dbReference type="OrthoDB" id="540662at2759"/>
<keyword evidence="2" id="KW-0175">Coiled coil</keyword>
<dbReference type="InterPro" id="IPR001680">
    <property type="entry name" value="WD40_rpt"/>
</dbReference>
<name>A0A8S1NCV6_9CILI</name>
<feature type="repeat" description="WD" evidence="1">
    <location>
        <begin position="272"/>
        <end position="313"/>
    </location>
</feature>
<evidence type="ECO:0000313" key="4">
    <source>
        <dbReference type="Proteomes" id="UP000692954"/>
    </source>
</evidence>
<comment type="caution">
    <text evidence="3">The sequence shown here is derived from an EMBL/GenBank/DDBJ whole genome shotgun (WGS) entry which is preliminary data.</text>
</comment>
<evidence type="ECO:0000256" key="1">
    <source>
        <dbReference type="PROSITE-ProRule" id="PRU00221"/>
    </source>
</evidence>
<dbReference type="PROSITE" id="PS50294">
    <property type="entry name" value="WD_REPEATS_REGION"/>
    <property type="match status" value="6"/>
</dbReference>
<reference evidence="3" key="1">
    <citation type="submission" date="2021-01" db="EMBL/GenBank/DDBJ databases">
        <authorList>
            <consortium name="Genoscope - CEA"/>
            <person name="William W."/>
        </authorList>
    </citation>
    <scope>NUCLEOTIDE SEQUENCE</scope>
</reference>
<dbReference type="AlphaFoldDB" id="A0A8S1NCV6"/>
<feature type="repeat" description="WD" evidence="1">
    <location>
        <begin position="356"/>
        <end position="397"/>
    </location>
</feature>
<keyword evidence="1" id="KW-0853">WD repeat</keyword>
<evidence type="ECO:0000313" key="3">
    <source>
        <dbReference type="EMBL" id="CAD8090867.1"/>
    </source>
</evidence>
<dbReference type="CDD" id="cd00200">
    <property type="entry name" value="WD40"/>
    <property type="match status" value="1"/>
</dbReference>
<dbReference type="Proteomes" id="UP000692954">
    <property type="component" value="Unassembled WGS sequence"/>
</dbReference>
<feature type="coiled-coil region" evidence="2">
    <location>
        <begin position="169"/>
        <end position="196"/>
    </location>
</feature>
<dbReference type="PROSITE" id="PS00678">
    <property type="entry name" value="WD_REPEATS_1"/>
    <property type="match status" value="4"/>
</dbReference>
<gene>
    <name evidence="3" type="ORF">PSON_ATCC_30995.1.T0560245</name>
</gene>
<dbReference type="PANTHER" id="PTHR19879:SF9">
    <property type="entry name" value="TRANSCRIPTION INITIATION FACTOR TFIID SUBUNIT 5"/>
    <property type="match status" value="1"/>
</dbReference>
<dbReference type="EMBL" id="CAJJDN010000056">
    <property type="protein sequence ID" value="CAD8090867.1"/>
    <property type="molecule type" value="Genomic_DNA"/>
</dbReference>
<accession>A0A8S1NCV6</accession>
<dbReference type="Pfam" id="PF00400">
    <property type="entry name" value="WD40"/>
    <property type="match status" value="7"/>
</dbReference>
<keyword evidence="4" id="KW-1185">Reference proteome</keyword>
<dbReference type="PROSITE" id="PS50082">
    <property type="entry name" value="WD_REPEATS_2"/>
    <property type="match status" value="6"/>
</dbReference>
<protein>
    <recommendedName>
        <fullName evidence="5">WD-40 repeat protein</fullName>
    </recommendedName>
</protein>
<evidence type="ECO:0000256" key="2">
    <source>
        <dbReference type="SAM" id="Coils"/>
    </source>
</evidence>
<sequence length="520" mass="58480">MNCTYHIQNPIAAICIDPHKCQSQRKLCFECVYNHGVDIKNTVPILKFQEIAIQKLQESKLNQSSDLTKQRTALKSMLAQTEIMLKTILEELSESIKQILDLIQIQDTQYCSIKYNNNKLIELSNTDLEMLVQVVQGNNLNYWNNEKNTSLIKLEKTKIRCEQEISAFSEKLNKEMKEILQLINKQSNQVEKEDQKSSVCSIQQEEDEMKLNLNMQELKKLEGHSGHVYSVCFSPNGKLLASCNEKDYDSLFFKNSTIRLWDIKKGKSKVKMDGHRDSVWSVCFSSDGTTLASCSNDKSIRLWDVKTGQQKAKLDGHSDRVWSVCFSPDGTTLASGSNDQSIRLWDVKTGQQKAKFYGHEYSVNSVCFSPDGTALASCGNDSLIRLWDSNTGQQKTKLDGHEYSINSVCFSPDGTALASCGNDNSIRLWDEKRGQQIAKLNGHSDYVQSVCFSPDGTNLASGSRDNSIRLWDAKTGQQKAKLSGHSDWVQSVCFSPDGTNLASGSRDNTIRQWGPKIIKG</sequence>
<dbReference type="InterPro" id="IPR019775">
    <property type="entry name" value="WD40_repeat_CS"/>
</dbReference>
<dbReference type="SMART" id="SM00320">
    <property type="entry name" value="WD40"/>
    <property type="match status" value="7"/>
</dbReference>
<feature type="repeat" description="WD" evidence="1">
    <location>
        <begin position="398"/>
        <end position="439"/>
    </location>
</feature>
<evidence type="ECO:0008006" key="5">
    <source>
        <dbReference type="Google" id="ProtNLM"/>
    </source>
</evidence>
<organism evidence="3 4">
    <name type="scientific">Paramecium sonneborni</name>
    <dbReference type="NCBI Taxonomy" id="65129"/>
    <lineage>
        <taxon>Eukaryota</taxon>
        <taxon>Sar</taxon>
        <taxon>Alveolata</taxon>
        <taxon>Ciliophora</taxon>
        <taxon>Intramacronucleata</taxon>
        <taxon>Oligohymenophorea</taxon>
        <taxon>Peniculida</taxon>
        <taxon>Parameciidae</taxon>
        <taxon>Paramecium</taxon>
    </lineage>
</organism>
<feature type="repeat" description="WD" evidence="1">
    <location>
        <begin position="314"/>
        <end position="355"/>
    </location>
</feature>